<evidence type="ECO:0000313" key="3">
    <source>
        <dbReference type="EMBL" id="MBD7912562.1"/>
    </source>
</evidence>
<evidence type="ECO:0000259" key="2">
    <source>
        <dbReference type="Pfam" id="PF13690"/>
    </source>
</evidence>
<accession>A0ABR8PWQ6</accession>
<dbReference type="Gene3D" id="3.40.1550.10">
    <property type="entry name" value="CheC-like"/>
    <property type="match status" value="1"/>
</dbReference>
<name>A0ABR8PWQ6_9CLOT</name>
<dbReference type="InterPro" id="IPR038756">
    <property type="entry name" value="CheX-like"/>
</dbReference>
<dbReference type="SUPFAM" id="SSF103039">
    <property type="entry name" value="CheC-like"/>
    <property type="match status" value="1"/>
</dbReference>
<dbReference type="PANTHER" id="PTHR39452">
    <property type="entry name" value="CHEY-P PHOSPHATASE CHEX"/>
    <property type="match status" value="1"/>
</dbReference>
<dbReference type="CDD" id="cd17906">
    <property type="entry name" value="CheX"/>
    <property type="match status" value="1"/>
</dbReference>
<protein>
    <submittedName>
        <fullName evidence="3">Chemotaxis protein CheX</fullName>
    </submittedName>
</protein>
<sequence>MDVNHLNSILDAFNNVMPQLGFKSVEKKGVSLREKYIESPGVVIIIGLIGDVKGNIIYGMSVEDAKKIASTMMMGMPVENFDELAQSAISELINMLTANATTNFSQYNIIIDISTPTLIQGEFTANATCDKVICVKMGVDDVVIDVNISIESGKI</sequence>
<evidence type="ECO:0000313" key="4">
    <source>
        <dbReference type="Proteomes" id="UP000627781"/>
    </source>
</evidence>
<organism evidence="3 4">
    <name type="scientific">Clostridium cibarium</name>
    <dbReference type="NCBI Taxonomy" id="2762247"/>
    <lineage>
        <taxon>Bacteria</taxon>
        <taxon>Bacillati</taxon>
        <taxon>Bacillota</taxon>
        <taxon>Clostridia</taxon>
        <taxon>Eubacteriales</taxon>
        <taxon>Clostridiaceae</taxon>
        <taxon>Clostridium</taxon>
    </lineage>
</organism>
<dbReference type="RefSeq" id="WP_143318078.1">
    <property type="nucleotide sequence ID" value="NZ_JACSRA010000025.1"/>
</dbReference>
<dbReference type="InterPro" id="IPR028976">
    <property type="entry name" value="CheC-like_sf"/>
</dbReference>
<proteinExistence type="predicted"/>
<keyword evidence="4" id="KW-1185">Reference proteome</keyword>
<dbReference type="PANTHER" id="PTHR39452:SF1">
    <property type="entry name" value="CHEY-P PHOSPHATASE CHEX"/>
    <property type="match status" value="1"/>
</dbReference>
<dbReference type="Pfam" id="PF13690">
    <property type="entry name" value="CheX"/>
    <property type="match status" value="1"/>
</dbReference>
<evidence type="ECO:0000256" key="1">
    <source>
        <dbReference type="ARBA" id="ARBA00022500"/>
    </source>
</evidence>
<feature type="domain" description="Chemotaxis phosphatase CheX-like" evidence="2">
    <location>
        <begin position="42"/>
        <end position="124"/>
    </location>
</feature>
<dbReference type="EMBL" id="JACSRA010000025">
    <property type="protein sequence ID" value="MBD7912562.1"/>
    <property type="molecule type" value="Genomic_DNA"/>
</dbReference>
<reference evidence="3 4" key="1">
    <citation type="submission" date="2020-08" db="EMBL/GenBank/DDBJ databases">
        <title>A Genomic Blueprint of the Chicken Gut Microbiome.</title>
        <authorList>
            <person name="Gilroy R."/>
            <person name="Ravi A."/>
            <person name="Getino M."/>
            <person name="Pursley I."/>
            <person name="Horton D.L."/>
            <person name="Alikhan N.-F."/>
            <person name="Baker D."/>
            <person name="Gharbi K."/>
            <person name="Hall N."/>
            <person name="Watson M."/>
            <person name="Adriaenssens E.M."/>
            <person name="Foster-Nyarko E."/>
            <person name="Jarju S."/>
            <person name="Secka A."/>
            <person name="Antonio M."/>
            <person name="Oren A."/>
            <person name="Chaudhuri R."/>
            <person name="La Ragione R.M."/>
            <person name="Hildebrand F."/>
            <person name="Pallen M.J."/>
        </authorList>
    </citation>
    <scope>NUCLEOTIDE SEQUENCE [LARGE SCALE GENOMIC DNA]</scope>
    <source>
        <strain evidence="3 4">Sa3CVN1</strain>
    </source>
</reference>
<comment type="caution">
    <text evidence="3">The sequence shown here is derived from an EMBL/GenBank/DDBJ whole genome shotgun (WGS) entry which is preliminary data.</text>
</comment>
<keyword evidence="1" id="KW-0145">Chemotaxis</keyword>
<dbReference type="InterPro" id="IPR028051">
    <property type="entry name" value="CheX-like_dom"/>
</dbReference>
<gene>
    <name evidence="3" type="ORF">H9661_14480</name>
</gene>
<dbReference type="Proteomes" id="UP000627781">
    <property type="component" value="Unassembled WGS sequence"/>
</dbReference>